<comment type="caution">
    <text evidence="1">The sequence shown here is derived from an EMBL/GenBank/DDBJ whole genome shotgun (WGS) entry which is preliminary data.</text>
</comment>
<evidence type="ECO:0000313" key="1">
    <source>
        <dbReference type="EMBL" id="EFE09348.1"/>
    </source>
</evidence>
<dbReference type="Proteomes" id="UP000003880">
    <property type="component" value="Unassembled WGS sequence"/>
</dbReference>
<evidence type="ECO:0000313" key="2">
    <source>
        <dbReference type="Proteomes" id="UP000003880"/>
    </source>
</evidence>
<reference evidence="1 2" key="1">
    <citation type="submission" date="2010-02" db="EMBL/GenBank/DDBJ databases">
        <authorList>
            <person name="Weinstock G."/>
            <person name="Sodergren E."/>
            <person name="Clifton S."/>
            <person name="Fulton L."/>
            <person name="Fulton B."/>
            <person name="Courtney L."/>
            <person name="Fronick C."/>
            <person name="Harrison M."/>
            <person name="Strong C."/>
            <person name="Farmer C."/>
            <person name="Delahaunty K."/>
            <person name="Markovic C."/>
            <person name="Hall O."/>
            <person name="Minx P."/>
            <person name="Tomlinson C."/>
            <person name="Mitreva M."/>
            <person name="Nelson J."/>
            <person name="Hou S."/>
            <person name="Wollam A."/>
            <person name="Pepin K.H."/>
            <person name="Johnson M."/>
            <person name="Bhonagiri V."/>
            <person name="Zhang X."/>
            <person name="Suruliraj S."/>
            <person name="Warren W."/>
            <person name="Chinwalla A."/>
            <person name="Mardis E.R."/>
            <person name="Wilson R.K."/>
        </authorList>
    </citation>
    <scope>NUCLEOTIDE SEQUENCE [LARGE SCALE GENOMIC DNA]</scope>
    <source>
        <strain evidence="1 2">ATCC 29220</strain>
    </source>
</reference>
<proteinExistence type="predicted"/>
<organism evidence="1 2">
    <name type="scientific">Citrobacter youngae ATCC 29220</name>
    <dbReference type="NCBI Taxonomy" id="500640"/>
    <lineage>
        <taxon>Bacteria</taxon>
        <taxon>Pseudomonadati</taxon>
        <taxon>Pseudomonadota</taxon>
        <taxon>Gammaproteobacteria</taxon>
        <taxon>Enterobacterales</taxon>
        <taxon>Enterobacteriaceae</taxon>
        <taxon>Citrobacter</taxon>
        <taxon>Citrobacter freundii complex</taxon>
    </lineage>
</organism>
<sequence>MLIAECSIQELRDWCRSILYWLKQPASFFNNIYKYKFTLSGINWLFVSKYQLKVIAM</sequence>
<dbReference type="AlphaFoldDB" id="D4BAY7"/>
<accession>D4BAY7</accession>
<name>D4BAY7_9ENTR</name>
<dbReference type="HOGENOM" id="CLU_2988355_0_0_6"/>
<protein>
    <submittedName>
        <fullName evidence="1">Uncharacterized protein</fullName>
    </submittedName>
</protein>
<dbReference type="EMBL" id="ABWL02000006">
    <property type="protein sequence ID" value="EFE09348.1"/>
    <property type="molecule type" value="Genomic_DNA"/>
</dbReference>
<gene>
    <name evidence="1" type="ORF">CIT292_07634</name>
</gene>